<dbReference type="AlphaFoldDB" id="A0A9X2HSS8"/>
<dbReference type="Proteomes" id="UP001139486">
    <property type="component" value="Unassembled WGS sequence"/>
</dbReference>
<dbReference type="RefSeq" id="WP_254289883.1">
    <property type="nucleotide sequence ID" value="NZ_JAMLDY010000017.1"/>
</dbReference>
<evidence type="ECO:0000256" key="1">
    <source>
        <dbReference type="SAM" id="MobiDB-lite"/>
    </source>
</evidence>
<dbReference type="SUPFAM" id="SSF47203">
    <property type="entry name" value="Acyl-CoA dehydrogenase C-terminal domain-like"/>
    <property type="match status" value="1"/>
</dbReference>
<feature type="region of interest" description="Disordered" evidence="1">
    <location>
        <begin position="64"/>
        <end position="83"/>
    </location>
</feature>
<sequence length="203" mass="20970">MAQVGPLLTLLGHHAVPLPVGETMLARALLARAGLARPDGPIVLVTGSGVTPGGVFAEHALHGTTETPTLSPPTPTHGPSNGGALDAVLDIPGSVAMRPVSAMLRAHLIAGAATHILDLILAHAKDRTPFGKPIGRQQLAVMAEQSVAARIAAGIGTGVISSRVRATQPSPSTVRRSRRRRLRVSHMACSVRSGSARNMICRC</sequence>
<comment type="caution">
    <text evidence="2">The sequence shown here is derived from an EMBL/GenBank/DDBJ whole genome shotgun (WGS) entry which is preliminary data.</text>
</comment>
<dbReference type="InterPro" id="IPR036250">
    <property type="entry name" value="AcylCo_DH-like_C"/>
</dbReference>
<organism evidence="2 3">
    <name type="scientific">Sphingomonas liriopis</name>
    <dbReference type="NCBI Taxonomy" id="2949094"/>
    <lineage>
        <taxon>Bacteria</taxon>
        <taxon>Pseudomonadati</taxon>
        <taxon>Pseudomonadota</taxon>
        <taxon>Alphaproteobacteria</taxon>
        <taxon>Sphingomonadales</taxon>
        <taxon>Sphingomonadaceae</taxon>
        <taxon>Sphingomonas</taxon>
    </lineage>
</organism>
<reference evidence="2" key="1">
    <citation type="submission" date="2022-05" db="EMBL/GenBank/DDBJ databases">
        <title>Sphingomonas sp. strain RP10 Genome sequencing and assembly.</title>
        <authorList>
            <person name="Kim I."/>
        </authorList>
    </citation>
    <scope>NUCLEOTIDE SEQUENCE</scope>
    <source>
        <strain evidence="2">RP10</strain>
    </source>
</reference>
<protein>
    <submittedName>
        <fullName evidence="2">Uncharacterized protein</fullName>
    </submittedName>
</protein>
<evidence type="ECO:0000313" key="3">
    <source>
        <dbReference type="Proteomes" id="UP001139486"/>
    </source>
</evidence>
<dbReference type="EMBL" id="JAMLDY010000017">
    <property type="protein sequence ID" value="MCP3735887.1"/>
    <property type="molecule type" value="Genomic_DNA"/>
</dbReference>
<proteinExistence type="predicted"/>
<gene>
    <name evidence="2" type="ORF">M9979_13505</name>
</gene>
<name>A0A9X2HSS8_9SPHN</name>
<accession>A0A9X2HSS8</accession>
<evidence type="ECO:0000313" key="2">
    <source>
        <dbReference type="EMBL" id="MCP3735887.1"/>
    </source>
</evidence>
<dbReference type="GO" id="GO:0016627">
    <property type="term" value="F:oxidoreductase activity, acting on the CH-CH group of donors"/>
    <property type="evidence" value="ECO:0007669"/>
    <property type="project" value="InterPro"/>
</dbReference>
<keyword evidence="3" id="KW-1185">Reference proteome</keyword>